<evidence type="ECO:0000256" key="2">
    <source>
        <dbReference type="ARBA" id="ARBA00023136"/>
    </source>
</evidence>
<dbReference type="GO" id="GO:0009279">
    <property type="term" value="C:cell outer membrane"/>
    <property type="evidence" value="ECO:0007669"/>
    <property type="project" value="UniProtKB-SubCell"/>
</dbReference>
<evidence type="ECO:0008006" key="7">
    <source>
        <dbReference type="Google" id="ProtNLM"/>
    </source>
</evidence>
<keyword evidence="4" id="KW-0732">Signal</keyword>
<protein>
    <recommendedName>
        <fullName evidence="7">Porin</fullName>
    </recommendedName>
</protein>
<dbReference type="Gene3D" id="2.40.170.20">
    <property type="entry name" value="TonB-dependent receptor, beta-barrel domain"/>
    <property type="match status" value="1"/>
</dbReference>
<proteinExistence type="predicted"/>
<dbReference type="RefSeq" id="WP_143091237.1">
    <property type="nucleotide sequence ID" value="NZ_CP038203.1"/>
</dbReference>
<feature type="chain" id="PRO_5028945427" description="Porin" evidence="4">
    <location>
        <begin position="35"/>
        <end position="141"/>
    </location>
</feature>
<sequence length="141" mass="14762">MTHRPPPISCAARARPTAALFAGILALLAGLAMAQEAEDRNDGAVPLAGLSQGRAGGIGRVRALNELGTVRGRLVSVINSRDGSLDRYHKDKYALFGTLEVDLGDDATLGTGISDQKTEADNVTRGGLQSFYADGGLIDWP</sequence>
<comment type="subcellular location">
    <subcellularLocation>
        <location evidence="1">Cell outer membrane</location>
    </subcellularLocation>
</comment>
<dbReference type="Proteomes" id="UP000509322">
    <property type="component" value="Chromosome 2"/>
</dbReference>
<name>A0A7H9BT85_PARPN</name>
<dbReference type="AlphaFoldDB" id="A0A7H9BT85"/>
<accession>A0A7H9BT85</accession>
<evidence type="ECO:0000256" key="3">
    <source>
        <dbReference type="ARBA" id="ARBA00023237"/>
    </source>
</evidence>
<dbReference type="InterPro" id="IPR036942">
    <property type="entry name" value="Beta-barrel_TonB_sf"/>
</dbReference>
<gene>
    <name evidence="5" type="ORF">HYQ43_09740</name>
</gene>
<organism evidence="5 6">
    <name type="scientific">Paracoccus pantotrophus</name>
    <name type="common">Thiosphaera pantotropha</name>
    <dbReference type="NCBI Taxonomy" id="82367"/>
    <lineage>
        <taxon>Bacteria</taxon>
        <taxon>Pseudomonadati</taxon>
        <taxon>Pseudomonadota</taxon>
        <taxon>Alphaproteobacteria</taxon>
        <taxon>Rhodobacterales</taxon>
        <taxon>Paracoccaceae</taxon>
        <taxon>Paracoccus</taxon>
    </lineage>
</organism>
<dbReference type="EMBL" id="CP058690">
    <property type="protein sequence ID" value="QLH14584.1"/>
    <property type="molecule type" value="Genomic_DNA"/>
</dbReference>
<reference evidence="5 6" key="1">
    <citation type="submission" date="2020-07" db="EMBL/GenBank/DDBJ databases">
        <title>The complete genome of Paracoccus pantotrophus ACCC 10489.</title>
        <authorList>
            <person name="Si Y."/>
        </authorList>
    </citation>
    <scope>NUCLEOTIDE SEQUENCE [LARGE SCALE GENOMIC DNA]</scope>
    <source>
        <strain evidence="5 6">ACCC10489</strain>
    </source>
</reference>
<keyword evidence="2" id="KW-0472">Membrane</keyword>
<evidence type="ECO:0000313" key="5">
    <source>
        <dbReference type="EMBL" id="QLH14584.1"/>
    </source>
</evidence>
<feature type="signal peptide" evidence="4">
    <location>
        <begin position="1"/>
        <end position="34"/>
    </location>
</feature>
<evidence type="ECO:0000256" key="4">
    <source>
        <dbReference type="SAM" id="SignalP"/>
    </source>
</evidence>
<keyword evidence="3" id="KW-0998">Cell outer membrane</keyword>
<evidence type="ECO:0000256" key="1">
    <source>
        <dbReference type="ARBA" id="ARBA00004442"/>
    </source>
</evidence>
<evidence type="ECO:0000313" key="6">
    <source>
        <dbReference type="Proteomes" id="UP000509322"/>
    </source>
</evidence>